<comment type="similarity">
    <text evidence="1">Belongs to the bacterial solute-binding protein 9 family.</text>
</comment>
<dbReference type="Pfam" id="PF01297">
    <property type="entry name" value="ZnuA"/>
    <property type="match status" value="1"/>
</dbReference>
<keyword evidence="5" id="KW-0862">Zinc</keyword>
<evidence type="ECO:0000256" key="1">
    <source>
        <dbReference type="ARBA" id="ARBA00011028"/>
    </source>
</evidence>
<dbReference type="RefSeq" id="WP_183964141.1">
    <property type="nucleotide sequence ID" value="NZ_BAABBZ010000059.1"/>
</dbReference>
<evidence type="ECO:0000313" key="8">
    <source>
        <dbReference type="Proteomes" id="UP000541426"/>
    </source>
</evidence>
<keyword evidence="3" id="KW-0813">Transport</keyword>
<dbReference type="EMBL" id="JACIEJ010000003">
    <property type="protein sequence ID" value="MBB3984968.1"/>
    <property type="molecule type" value="Genomic_DNA"/>
</dbReference>
<keyword evidence="8" id="KW-1185">Reference proteome</keyword>
<keyword evidence="4 6" id="KW-0732">Signal</keyword>
<dbReference type="Gene3D" id="3.40.50.1980">
    <property type="entry name" value="Nitrogenase molybdenum iron protein domain"/>
    <property type="match status" value="2"/>
</dbReference>
<dbReference type="PANTHER" id="PTHR42953:SF3">
    <property type="entry name" value="HIGH-AFFINITY ZINC UPTAKE SYSTEM PROTEIN ZNUA"/>
    <property type="match status" value="1"/>
</dbReference>
<evidence type="ECO:0000313" key="7">
    <source>
        <dbReference type="EMBL" id="MBB3984968.1"/>
    </source>
</evidence>
<reference evidence="7 8" key="1">
    <citation type="submission" date="2020-08" db="EMBL/GenBank/DDBJ databases">
        <title>Genomic Encyclopedia of Type Strains, Phase IV (KMG-IV): sequencing the most valuable type-strain genomes for metagenomic binning, comparative biology and taxonomic classification.</title>
        <authorList>
            <person name="Goeker M."/>
        </authorList>
    </citation>
    <scope>NUCLEOTIDE SEQUENCE [LARGE SCALE GENOMIC DNA]</scope>
    <source>
        <strain evidence="7 8">DSM 102235</strain>
    </source>
</reference>
<dbReference type="PANTHER" id="PTHR42953">
    <property type="entry name" value="HIGH-AFFINITY ZINC UPTAKE SYSTEM PROTEIN ZNUA-RELATED"/>
    <property type="match status" value="1"/>
</dbReference>
<name>A0A7W6DL40_9RHOB</name>
<protein>
    <recommendedName>
        <fullName evidence="2">High-affinity zinc uptake system protein ZnuA</fullName>
    </recommendedName>
</protein>
<keyword evidence="5" id="KW-0864">Zinc transport</keyword>
<evidence type="ECO:0000256" key="4">
    <source>
        <dbReference type="ARBA" id="ARBA00022729"/>
    </source>
</evidence>
<sequence length="292" mass="30781">MLKRLCLAAALAASAASAQDRPVVATVNYPLAWMAERLGGGAVEVLFPVPVGQDPSLWRPGLSDIAAIQQAAVIALNGAGYAPWTARSSLPRSRIVDTSVGFSDAYIATQSVTHSHGADGEHSHEGTASYTWLDFAQAAQQSEALATMMERRIPELADTLADTLPALQSDLAALDAQARSELAGLKGQTILATHPRYQYLARAYGLEIAALEWEAGAMPTDAQWTELSELSEAKGATLLLWEAAPPAGAIDRAQEMGIASTVFAPLANRPAEGDFLSAMRAAITSLAEATQR</sequence>
<accession>A0A7W6DL40</accession>
<keyword evidence="5" id="KW-0406">Ion transport</keyword>
<dbReference type="InterPro" id="IPR050492">
    <property type="entry name" value="Bact_metal-bind_prot9"/>
</dbReference>
<dbReference type="SUPFAM" id="SSF53807">
    <property type="entry name" value="Helical backbone' metal receptor"/>
    <property type="match status" value="1"/>
</dbReference>
<evidence type="ECO:0000256" key="6">
    <source>
        <dbReference type="SAM" id="SignalP"/>
    </source>
</evidence>
<dbReference type="InterPro" id="IPR006127">
    <property type="entry name" value="ZnuA-like"/>
</dbReference>
<comment type="caution">
    <text evidence="7">The sequence shown here is derived from an EMBL/GenBank/DDBJ whole genome shotgun (WGS) entry which is preliminary data.</text>
</comment>
<evidence type="ECO:0000256" key="2">
    <source>
        <dbReference type="ARBA" id="ARBA00015915"/>
    </source>
</evidence>
<dbReference type="GO" id="GO:0046872">
    <property type="term" value="F:metal ion binding"/>
    <property type="evidence" value="ECO:0007669"/>
    <property type="project" value="InterPro"/>
</dbReference>
<dbReference type="GO" id="GO:0006829">
    <property type="term" value="P:zinc ion transport"/>
    <property type="evidence" value="ECO:0007669"/>
    <property type="project" value="UniProtKB-KW"/>
</dbReference>
<feature type="chain" id="PRO_5031098188" description="High-affinity zinc uptake system protein ZnuA" evidence="6">
    <location>
        <begin position="19"/>
        <end position="292"/>
    </location>
</feature>
<evidence type="ECO:0000256" key="5">
    <source>
        <dbReference type="ARBA" id="ARBA00022906"/>
    </source>
</evidence>
<organism evidence="7 8">
    <name type="scientific">Sagittula marina</name>
    <dbReference type="NCBI Taxonomy" id="943940"/>
    <lineage>
        <taxon>Bacteria</taxon>
        <taxon>Pseudomonadati</taxon>
        <taxon>Pseudomonadota</taxon>
        <taxon>Alphaproteobacteria</taxon>
        <taxon>Rhodobacterales</taxon>
        <taxon>Roseobacteraceae</taxon>
        <taxon>Sagittula</taxon>
    </lineage>
</organism>
<dbReference type="AlphaFoldDB" id="A0A7W6DL40"/>
<dbReference type="Proteomes" id="UP000541426">
    <property type="component" value="Unassembled WGS sequence"/>
</dbReference>
<feature type="signal peptide" evidence="6">
    <location>
        <begin position="1"/>
        <end position="18"/>
    </location>
</feature>
<evidence type="ECO:0000256" key="3">
    <source>
        <dbReference type="ARBA" id="ARBA00022448"/>
    </source>
</evidence>
<gene>
    <name evidence="7" type="ORF">GGQ68_001297</name>
</gene>
<proteinExistence type="inferred from homology"/>